<dbReference type="RefSeq" id="WP_139012857.1">
    <property type="nucleotide sequence ID" value="NZ_VBSN01000041.1"/>
</dbReference>
<dbReference type="GO" id="GO:0046872">
    <property type="term" value="F:metal ion binding"/>
    <property type="evidence" value="ECO:0007669"/>
    <property type="project" value="UniProtKB-KW"/>
</dbReference>
<keyword evidence="1" id="KW-0862">Zinc</keyword>
<dbReference type="AlphaFoldDB" id="A0A5M8QVR0"/>
<dbReference type="Pfam" id="PF05147">
    <property type="entry name" value="LANC_like"/>
    <property type="match status" value="1"/>
</dbReference>
<evidence type="ECO:0000313" key="3">
    <source>
        <dbReference type="Proteomes" id="UP000323994"/>
    </source>
</evidence>
<dbReference type="OrthoDB" id="6313827at2"/>
<evidence type="ECO:0000313" key="2">
    <source>
        <dbReference type="EMBL" id="KAA6438894.1"/>
    </source>
</evidence>
<sequence length="405" mass="46003">MIAIKENIWTAQIQARLPKLTDLITQNPVEESNVSRGELGVIMYFFYLSRIVQDERLAREAYTRLQKLLRELTARGLVNAMLSSGLAGLGLALEVLINEGFIEDEYDDFLGRVDDFVFESALKKIQKEDTDFLHGGTGGFHYLYYRLNKNPKAEAFLAEYVRTLAGVSRPHQTGSYLKNAYMHRNGWPDEINFSLSHGMASSILVLLNVYESGIEQDLAELLIRNYIHFITRHKRTGAYQKGKHGLFPNTVVPRDGHFSPAEDASYLGGLRWCYGDLNVTHFLYKAAEILKEHTWFDLASETGKATLDMKDIGDARCHGSLFCHGATGIAHYYDYLQRISGLQDYQAGYDHWMQVAFSEYQKEEEKALYPEVSGYFLEGSVGSGLVLMNALQGEPGYWEKIWLLS</sequence>
<feature type="binding site" evidence="1">
    <location>
        <position position="273"/>
    </location>
    <ligand>
        <name>Zn(2+)</name>
        <dbReference type="ChEBI" id="CHEBI:29105"/>
    </ligand>
</feature>
<protein>
    <recommendedName>
        <fullName evidence="4">Lanthionine synthetase C family protein</fullName>
    </recommendedName>
</protein>
<gene>
    <name evidence="2" type="ORF">FEM33_15090</name>
</gene>
<dbReference type="SUPFAM" id="SSF158745">
    <property type="entry name" value="LanC-like"/>
    <property type="match status" value="1"/>
</dbReference>
<dbReference type="SMART" id="SM01260">
    <property type="entry name" value="LANC_like"/>
    <property type="match status" value="1"/>
</dbReference>
<dbReference type="Gene3D" id="1.50.10.20">
    <property type="match status" value="1"/>
</dbReference>
<evidence type="ECO:0000256" key="1">
    <source>
        <dbReference type="PIRSR" id="PIRSR607822-1"/>
    </source>
</evidence>
<keyword evidence="1" id="KW-0479">Metal-binding</keyword>
<feature type="binding site" evidence="1">
    <location>
        <position position="323"/>
    </location>
    <ligand>
        <name>Zn(2+)</name>
        <dbReference type="ChEBI" id="CHEBI:29105"/>
    </ligand>
</feature>
<organism evidence="2 3">
    <name type="scientific">Dyadobacter flavalbus</name>
    <dbReference type="NCBI Taxonomy" id="2579942"/>
    <lineage>
        <taxon>Bacteria</taxon>
        <taxon>Pseudomonadati</taxon>
        <taxon>Bacteroidota</taxon>
        <taxon>Cytophagia</taxon>
        <taxon>Cytophagales</taxon>
        <taxon>Spirosomataceae</taxon>
        <taxon>Dyadobacter</taxon>
    </lineage>
</organism>
<dbReference type="PRINTS" id="PR01950">
    <property type="entry name" value="LANCSUPER"/>
</dbReference>
<reference evidence="2 3" key="1">
    <citation type="submission" date="2019-05" db="EMBL/GenBank/DDBJ databases">
        <authorList>
            <person name="Qu J.-H."/>
        </authorList>
    </citation>
    <scope>NUCLEOTIDE SEQUENCE [LARGE SCALE GENOMIC DNA]</scope>
    <source>
        <strain evidence="2 3">NS28</strain>
    </source>
</reference>
<accession>A0A5M8QVR0</accession>
<dbReference type="EMBL" id="VBSN01000041">
    <property type="protein sequence ID" value="KAA6438894.1"/>
    <property type="molecule type" value="Genomic_DNA"/>
</dbReference>
<dbReference type="GO" id="GO:0031179">
    <property type="term" value="P:peptide modification"/>
    <property type="evidence" value="ECO:0007669"/>
    <property type="project" value="InterPro"/>
</dbReference>
<name>A0A5M8QVR0_9BACT</name>
<proteinExistence type="predicted"/>
<keyword evidence="3" id="KW-1185">Reference proteome</keyword>
<dbReference type="Proteomes" id="UP000323994">
    <property type="component" value="Unassembled WGS sequence"/>
</dbReference>
<feature type="binding site" evidence="1">
    <location>
        <position position="324"/>
    </location>
    <ligand>
        <name>Zn(2+)</name>
        <dbReference type="ChEBI" id="CHEBI:29105"/>
    </ligand>
</feature>
<evidence type="ECO:0008006" key="4">
    <source>
        <dbReference type="Google" id="ProtNLM"/>
    </source>
</evidence>
<comment type="caution">
    <text evidence="2">The sequence shown here is derived from an EMBL/GenBank/DDBJ whole genome shotgun (WGS) entry which is preliminary data.</text>
</comment>
<dbReference type="InterPro" id="IPR007822">
    <property type="entry name" value="LANC-like"/>
</dbReference>